<comment type="similarity">
    <text evidence="6">Belongs to the class I-like SAM-binding methyltransferase superfamily. RNA M5U methyltransferase family.</text>
</comment>
<feature type="domain" description="TRAM" evidence="8">
    <location>
        <begin position="1"/>
        <end position="52"/>
    </location>
</feature>
<dbReference type="InterPro" id="IPR029063">
    <property type="entry name" value="SAM-dependent_MTases_sf"/>
</dbReference>
<dbReference type="InterPro" id="IPR002792">
    <property type="entry name" value="TRAM_dom"/>
</dbReference>
<name>V9HE36_9NEIS</name>
<evidence type="ECO:0000256" key="7">
    <source>
        <dbReference type="PROSITE-ProRule" id="PRU10015"/>
    </source>
</evidence>
<dbReference type="GO" id="GO:0051539">
    <property type="term" value="F:4 iron, 4 sulfur cluster binding"/>
    <property type="evidence" value="ECO:0007669"/>
    <property type="project" value="UniProtKB-KW"/>
</dbReference>
<dbReference type="CDD" id="cd02440">
    <property type="entry name" value="AdoMet_MTases"/>
    <property type="match status" value="1"/>
</dbReference>
<evidence type="ECO:0000256" key="5">
    <source>
        <dbReference type="ARBA" id="ARBA00023014"/>
    </source>
</evidence>
<dbReference type="eggNOG" id="COG2265">
    <property type="taxonomic scope" value="Bacteria"/>
</dbReference>
<evidence type="ECO:0000313" key="9">
    <source>
        <dbReference type="EMBL" id="EFG31958.1"/>
    </source>
</evidence>
<dbReference type="GO" id="GO:0070475">
    <property type="term" value="P:rRNA base methylation"/>
    <property type="evidence" value="ECO:0007669"/>
    <property type="project" value="TreeGrafter"/>
</dbReference>
<dbReference type="Proteomes" id="UP000017813">
    <property type="component" value="Unassembled WGS sequence"/>
</dbReference>
<dbReference type="Gene3D" id="3.40.50.150">
    <property type="entry name" value="Vaccinia Virus protein VP39"/>
    <property type="match status" value="1"/>
</dbReference>
<dbReference type="InterPro" id="IPR030390">
    <property type="entry name" value="MeTrfase_TrmA_AS"/>
</dbReference>
<dbReference type="PROSITE" id="PS51687">
    <property type="entry name" value="SAM_MT_RNA_M5U"/>
    <property type="match status" value="1"/>
</dbReference>
<dbReference type="PROSITE" id="PS01231">
    <property type="entry name" value="TRMA_2"/>
    <property type="match status" value="1"/>
</dbReference>
<reference evidence="9 10" key="1">
    <citation type="submission" date="2010-03" db="EMBL/GenBank/DDBJ databases">
        <authorList>
            <consortium name="The Broad Institute Genome Sequencing Platform"/>
            <person name="Ward D."/>
            <person name="Earl A."/>
            <person name="Feldgarden M."/>
            <person name="Gevers D."/>
            <person name="Young S."/>
            <person name="Zeng Q."/>
            <person name="Koehrsen M."/>
            <person name="Alvarado L."/>
            <person name="Berlin A.M."/>
            <person name="Borenstein D."/>
            <person name="Chapman S.B."/>
            <person name="Chen Z."/>
            <person name="Engels R."/>
            <person name="Freedman E."/>
            <person name="Gellesch M."/>
            <person name="Goldberg J."/>
            <person name="Griggs A."/>
            <person name="Gujja S."/>
            <person name="Heilman E.R."/>
            <person name="Heiman D.I."/>
            <person name="Hepburn T.A."/>
            <person name="Howarth C."/>
            <person name="Jen D."/>
            <person name="Larson L."/>
            <person name="Mehta T."/>
            <person name="Park D."/>
            <person name="Pearson M."/>
            <person name="Richards J."/>
            <person name="Roberts A."/>
            <person name="Saif S."/>
            <person name="Shea T.D."/>
            <person name="Shenoy N."/>
            <person name="Sisk P."/>
            <person name="Stolte C."/>
            <person name="Sykes S.N."/>
            <person name="Walk T."/>
            <person name="White J."/>
            <person name="Yandava C."/>
            <person name="Izard J."/>
            <person name="Baranova O.V."/>
            <person name="Blanton J.M."/>
            <person name="Tanner A.C."/>
            <person name="Dewhirst F."/>
            <person name="Haas B."/>
            <person name="Nusbaum C."/>
            <person name="Birren B."/>
        </authorList>
    </citation>
    <scope>NUCLEOTIDE SEQUENCE [LARGE SCALE GENOMIC DNA]</scope>
    <source>
        <strain evidence="9 10">ATCC 29453</strain>
    </source>
</reference>
<keyword evidence="3 6" id="KW-0808">Transferase</keyword>
<evidence type="ECO:0000256" key="3">
    <source>
        <dbReference type="ARBA" id="ARBA00022679"/>
    </source>
</evidence>
<dbReference type="PROSITE" id="PS50926">
    <property type="entry name" value="TRAM"/>
    <property type="match status" value="1"/>
</dbReference>
<keyword evidence="2 6" id="KW-0489">Methyltransferase</keyword>
<dbReference type="Gene3D" id="2.40.50.1070">
    <property type="match status" value="1"/>
</dbReference>
<dbReference type="PANTHER" id="PTHR11061">
    <property type="entry name" value="RNA M5U METHYLTRANSFERASE"/>
    <property type="match status" value="1"/>
</dbReference>
<accession>V9HE36</accession>
<feature type="binding site" evidence="6">
    <location>
        <position position="316"/>
    </location>
    <ligand>
        <name>S-adenosyl-L-methionine</name>
        <dbReference type="ChEBI" id="CHEBI:59789"/>
    </ligand>
</feature>
<sequence length="435" mass="49058">MKTIIQSIDYEARGVTRIDGKTIFVNNALPQEVVQIHITQDKKTYAQADVNQILLPSQYRRQPRCLHYGECGGCVLQHAEFTAQVAYKQRVFEEQLQRIGKVFPEQILPPIYGAEWGYRSRTRLGIFIDKQDVVHIGYQAKRSRRIVSISQCPVLPDHISGSLKTIRANLQQLHQIAPKIQLKGVEISVGEQITALNIISNKKLPENQLASFLGSLKEISGINWQIWQQFGNFPAQVVSPKNAPELNYTLPEFQLNMPFRVGDFTQINLPMNEAMVSRAMRLLQPQAYEKIVDLFCGLGNFTLPIARSGAMVLGVEGADFLTERAANNARENGLHNVQFRTANLFDVTEQFIESLGYFDKMLLDPPRAGAYAVVQALQRPYLPKRIVYVSCNPATFARDAAVLVDKGYRFRAVGVMNLFPHTAHVEAISVFDLIE</sequence>
<evidence type="ECO:0000259" key="8">
    <source>
        <dbReference type="PROSITE" id="PS50926"/>
    </source>
</evidence>
<dbReference type="Gene3D" id="2.40.50.140">
    <property type="entry name" value="Nucleic acid-binding proteins"/>
    <property type="match status" value="1"/>
</dbReference>
<evidence type="ECO:0000256" key="6">
    <source>
        <dbReference type="PROSITE-ProRule" id="PRU01024"/>
    </source>
</evidence>
<feature type="binding site" evidence="6">
    <location>
        <position position="364"/>
    </location>
    <ligand>
        <name>S-adenosyl-L-methionine</name>
        <dbReference type="ChEBI" id="CHEBI:59789"/>
    </ligand>
</feature>
<dbReference type="PROSITE" id="PS01230">
    <property type="entry name" value="TRMA_1"/>
    <property type="match status" value="1"/>
</dbReference>
<keyword evidence="5" id="KW-0411">Iron-sulfur</keyword>
<protein>
    <submittedName>
        <fullName evidence="9">23S rRNA (Uracil-5-)-methyltransferase RumA</fullName>
    </submittedName>
</protein>
<dbReference type="GO" id="GO:0070041">
    <property type="term" value="F:rRNA (uridine-C5-)-methyltransferase activity"/>
    <property type="evidence" value="ECO:0007669"/>
    <property type="project" value="TreeGrafter"/>
</dbReference>
<keyword evidence="1" id="KW-0004">4Fe-4S</keyword>
<comment type="caution">
    <text evidence="9">The sequence shown here is derived from an EMBL/GenBank/DDBJ whole genome shotgun (WGS) entry which is preliminary data.</text>
</comment>
<dbReference type="Pfam" id="PF01938">
    <property type="entry name" value="TRAM"/>
    <property type="match status" value="1"/>
</dbReference>
<dbReference type="FunFam" id="2.40.50.140:FF:000097">
    <property type="entry name" value="23S rRNA (uracil(1939)-C(5))-methyltransferase RlmD"/>
    <property type="match status" value="1"/>
</dbReference>
<keyword evidence="1" id="KW-0479">Metal-binding</keyword>
<dbReference type="InterPro" id="IPR030391">
    <property type="entry name" value="MeTrfase_TrmA_CS"/>
</dbReference>
<dbReference type="NCBIfam" id="TIGR00479">
    <property type="entry name" value="rumA"/>
    <property type="match status" value="1"/>
</dbReference>
<dbReference type="SUPFAM" id="SSF53335">
    <property type="entry name" value="S-adenosyl-L-methionine-dependent methyltransferases"/>
    <property type="match status" value="1"/>
</dbReference>
<keyword evidence="4 6" id="KW-0949">S-adenosyl-L-methionine</keyword>
<dbReference type="RefSeq" id="WP_002641273.1">
    <property type="nucleotide sequence ID" value="NZ_CP019448.1"/>
</dbReference>
<organism evidence="9 10">
    <name type="scientific">Simonsiella muelleri ATCC 29453</name>
    <dbReference type="NCBI Taxonomy" id="641147"/>
    <lineage>
        <taxon>Bacteria</taxon>
        <taxon>Pseudomonadati</taxon>
        <taxon>Pseudomonadota</taxon>
        <taxon>Betaproteobacteria</taxon>
        <taxon>Neisseriales</taxon>
        <taxon>Neisseriaceae</taxon>
        <taxon>Simonsiella</taxon>
    </lineage>
</organism>
<keyword evidence="1" id="KW-0408">Iron</keyword>
<dbReference type="KEGG" id="smur:BWP33_00770"/>
<gene>
    <name evidence="9" type="ORF">HMPREF9021_00362</name>
</gene>
<feature type="active site" evidence="7">
    <location>
        <position position="391"/>
    </location>
</feature>
<dbReference type="EMBL" id="ADCY02000006">
    <property type="protein sequence ID" value="EFG31958.1"/>
    <property type="molecule type" value="Genomic_DNA"/>
</dbReference>
<keyword evidence="10" id="KW-1185">Reference proteome</keyword>
<evidence type="ECO:0000313" key="10">
    <source>
        <dbReference type="Proteomes" id="UP000017813"/>
    </source>
</evidence>
<dbReference type="HOGENOM" id="CLU_014689_8_2_4"/>
<feature type="binding site" evidence="6">
    <location>
        <position position="266"/>
    </location>
    <ligand>
        <name>S-adenosyl-L-methionine</name>
        <dbReference type="ChEBI" id="CHEBI:59789"/>
    </ligand>
</feature>
<dbReference type="InterPro" id="IPR010280">
    <property type="entry name" value="U5_MeTrfase_fam"/>
</dbReference>
<dbReference type="NCBIfam" id="NF009639">
    <property type="entry name" value="PRK13168.1"/>
    <property type="match status" value="1"/>
</dbReference>
<dbReference type="AlphaFoldDB" id="V9HE36"/>
<dbReference type="PANTHER" id="PTHR11061:SF49">
    <property type="entry name" value="23S RRNA (URACIL(1939)-C(5))-METHYLTRANSFERASE RLMD"/>
    <property type="match status" value="1"/>
</dbReference>
<dbReference type="STRING" id="641147.HMPREF9021_00362"/>
<proteinExistence type="inferred from homology"/>
<dbReference type="InterPro" id="IPR012340">
    <property type="entry name" value="NA-bd_OB-fold"/>
</dbReference>
<dbReference type="OrthoDB" id="9804590at2"/>
<dbReference type="SUPFAM" id="SSF50249">
    <property type="entry name" value="Nucleic acid-binding proteins"/>
    <property type="match status" value="1"/>
</dbReference>
<evidence type="ECO:0000256" key="1">
    <source>
        <dbReference type="ARBA" id="ARBA00022485"/>
    </source>
</evidence>
<reference evidence="9 10" key="2">
    <citation type="submission" date="2011-10" db="EMBL/GenBank/DDBJ databases">
        <title>The Genome Sequence of Simonsiella muelleri ATCC 29453.</title>
        <authorList>
            <consortium name="The Broad Institute Genome Sequencing Platform"/>
            <consortium name="The Broad Institute Genome Sequencing Center for Infectious Disease"/>
            <person name="Earl A."/>
            <person name="Ward D."/>
            <person name="Feldgarden M."/>
            <person name="Gevers D."/>
            <person name="Izard J."/>
            <person name="Baranova O.V."/>
            <person name="Blanton J.M."/>
            <person name="Tanner A.C."/>
            <person name="Dewhirst F."/>
            <person name="Young S.K."/>
            <person name="Zeng Q."/>
            <person name="Gargeya S."/>
            <person name="Fitzgerald M."/>
            <person name="Haas B."/>
            <person name="Abouelleil A."/>
            <person name="Alvarado L."/>
            <person name="Arachchi H.M."/>
            <person name="Berlin A."/>
            <person name="Brown A."/>
            <person name="Chapman S.B."/>
            <person name="Chen Z."/>
            <person name="Dunbar C."/>
            <person name="Freedman E."/>
            <person name="Gearin G."/>
            <person name="Goldberg J."/>
            <person name="Griggs A."/>
            <person name="Gujja S."/>
            <person name="Heiman D."/>
            <person name="Howarth C."/>
            <person name="Larson L."/>
            <person name="Lui A."/>
            <person name="MacDonald P.J.P."/>
            <person name="Montmayeur A."/>
            <person name="Murphy C."/>
            <person name="Neiman D."/>
            <person name="Pearson M."/>
            <person name="Priest M."/>
            <person name="Roberts A."/>
            <person name="Saif S."/>
            <person name="Shea T."/>
            <person name="Shenoy N."/>
            <person name="Sisk P."/>
            <person name="Stolte C."/>
            <person name="Sykes S."/>
            <person name="Wortman J."/>
            <person name="Nusbaum C."/>
            <person name="Birren B."/>
        </authorList>
    </citation>
    <scope>NUCLEOTIDE SEQUENCE [LARGE SCALE GENOMIC DNA]</scope>
    <source>
        <strain evidence="9 10">ATCC 29453</strain>
    </source>
</reference>
<evidence type="ECO:0000256" key="2">
    <source>
        <dbReference type="ARBA" id="ARBA00022603"/>
    </source>
</evidence>
<dbReference type="Pfam" id="PF05958">
    <property type="entry name" value="tRNA_U5-meth_tr"/>
    <property type="match status" value="1"/>
</dbReference>
<evidence type="ECO:0000256" key="4">
    <source>
        <dbReference type="ARBA" id="ARBA00022691"/>
    </source>
</evidence>
<feature type="binding site" evidence="6">
    <location>
        <position position="295"/>
    </location>
    <ligand>
        <name>S-adenosyl-L-methionine</name>
        <dbReference type="ChEBI" id="CHEBI:59789"/>
    </ligand>
</feature>
<feature type="active site" description="Nucleophile" evidence="6">
    <location>
        <position position="391"/>
    </location>
</feature>